<organism evidence="2">
    <name type="scientific">Solanum chacoense</name>
    <name type="common">Chaco potato</name>
    <dbReference type="NCBI Taxonomy" id="4108"/>
    <lineage>
        <taxon>Eukaryota</taxon>
        <taxon>Viridiplantae</taxon>
        <taxon>Streptophyta</taxon>
        <taxon>Embryophyta</taxon>
        <taxon>Tracheophyta</taxon>
        <taxon>Spermatophyta</taxon>
        <taxon>Magnoliopsida</taxon>
        <taxon>eudicotyledons</taxon>
        <taxon>Gunneridae</taxon>
        <taxon>Pentapetalae</taxon>
        <taxon>asterids</taxon>
        <taxon>lamiids</taxon>
        <taxon>Solanales</taxon>
        <taxon>Solanaceae</taxon>
        <taxon>Solanoideae</taxon>
        <taxon>Solaneae</taxon>
        <taxon>Solanum</taxon>
    </lineage>
</organism>
<keyword evidence="1" id="KW-1133">Transmembrane helix</keyword>
<evidence type="ECO:0000313" key="2">
    <source>
        <dbReference type="EMBL" id="JAP06847.1"/>
    </source>
</evidence>
<dbReference type="AlphaFoldDB" id="A0A0V0GFH9"/>
<accession>A0A0V0GFH9</accession>
<evidence type="ECO:0000256" key="1">
    <source>
        <dbReference type="SAM" id="Phobius"/>
    </source>
</evidence>
<reference evidence="2" key="1">
    <citation type="submission" date="2015-12" db="EMBL/GenBank/DDBJ databases">
        <title>Gene expression during late stages of embryo sac development: a critical building block for successful pollen-pistil interactions.</title>
        <authorList>
            <person name="Liu Y."/>
            <person name="Joly V."/>
            <person name="Sabar M."/>
            <person name="Matton D.P."/>
        </authorList>
    </citation>
    <scope>NUCLEOTIDE SEQUENCE</scope>
</reference>
<feature type="transmembrane region" description="Helical" evidence="1">
    <location>
        <begin position="32"/>
        <end position="56"/>
    </location>
</feature>
<sequence>VANCLFSSRLLLILSLFLVTSCMFLQVLRSTYYLYFSSGLILVLLTESILPLDGVIIKRTRDMEIMAAEYA</sequence>
<dbReference type="EMBL" id="GEDG01040132">
    <property type="protein sequence ID" value="JAP06847.1"/>
    <property type="molecule type" value="Transcribed_RNA"/>
</dbReference>
<feature type="non-terminal residue" evidence="2">
    <location>
        <position position="1"/>
    </location>
</feature>
<proteinExistence type="predicted"/>
<keyword evidence="1" id="KW-0472">Membrane</keyword>
<keyword evidence="1" id="KW-0812">Transmembrane</keyword>
<name>A0A0V0GFH9_SOLCH</name>
<protein>
    <submittedName>
        <fullName evidence="2">Putative ovule protein</fullName>
    </submittedName>
</protein>